<sequence>MAIWVQVAMAYFCRFNCFVFYMSLILSCSLVISKACKTKQQIPSTLDGPFQPKTVQFDPGLRRGSDDLPPSDPRLTRKKPSKYPEQISLALSSPGSMWVSWITGDAQLGSVVTPLDPCSMSSTVLYGTDSGKYTFSINGSAFVYSQIYPFEGLLNYTSGIIHHVRLEGLLSRTKYFYRCGDASLDALSEEHTFETLPSPSPISYPDRIAVVGDLGLTYNSSSTMQHLLQNNPSLLLMVGDLSYADQYITNGTGSSCFSCAFPDAPIRETYQPHWDEWGRFLEPVTSNLPMMVIEGNHEIEPQINNVTFLSYQTRFAVPSEESGSKSSLYYSFDAGGIHFVMLGGYVDYNNTSAQYSWLKQDLAKVDRSKTPWLIAAWHPPWYNSYSSHYREVECMRLEMEDLLYAYGVDVVFSGHVHAYERMNRVYNYNLDPCGPVYITVGDGGNIEQIDVTHADDPNGCPKPTDNRPQFGNLCIFNFSSGPAKSKFCWDRQPEWSAFRDSSFGHGILEVKNSTHALWTWHRNQDVYGEESFGDAVIIVRQPESCMARDYK</sequence>
<name>A0ACC2EUJ9_DIPCM</name>
<keyword evidence="2" id="KW-1185">Reference proteome</keyword>
<evidence type="ECO:0000313" key="1">
    <source>
        <dbReference type="EMBL" id="KAJ7570189.1"/>
    </source>
</evidence>
<organism evidence="1 2">
    <name type="scientific">Diphasiastrum complanatum</name>
    <name type="common">Issler's clubmoss</name>
    <name type="synonym">Lycopodium complanatum</name>
    <dbReference type="NCBI Taxonomy" id="34168"/>
    <lineage>
        <taxon>Eukaryota</taxon>
        <taxon>Viridiplantae</taxon>
        <taxon>Streptophyta</taxon>
        <taxon>Embryophyta</taxon>
        <taxon>Tracheophyta</taxon>
        <taxon>Lycopodiopsida</taxon>
        <taxon>Lycopodiales</taxon>
        <taxon>Lycopodiaceae</taxon>
        <taxon>Lycopodioideae</taxon>
        <taxon>Diphasiastrum</taxon>
    </lineage>
</organism>
<accession>A0ACC2EUJ9</accession>
<gene>
    <name evidence="1" type="ORF">O6H91_01G109600</name>
</gene>
<dbReference type="EMBL" id="CM055092">
    <property type="protein sequence ID" value="KAJ7570189.1"/>
    <property type="molecule type" value="Genomic_DNA"/>
</dbReference>
<dbReference type="Proteomes" id="UP001162992">
    <property type="component" value="Chromosome 1"/>
</dbReference>
<evidence type="ECO:0000313" key="2">
    <source>
        <dbReference type="Proteomes" id="UP001162992"/>
    </source>
</evidence>
<protein>
    <submittedName>
        <fullName evidence="1">Uncharacterized protein</fullName>
    </submittedName>
</protein>
<proteinExistence type="predicted"/>
<comment type="caution">
    <text evidence="1">The sequence shown here is derived from an EMBL/GenBank/DDBJ whole genome shotgun (WGS) entry which is preliminary data.</text>
</comment>
<reference evidence="2" key="1">
    <citation type="journal article" date="2024" name="Proc. Natl. Acad. Sci. U.S.A.">
        <title>Extraordinary preservation of gene collinearity over three hundred million years revealed in homosporous lycophytes.</title>
        <authorList>
            <person name="Li C."/>
            <person name="Wickell D."/>
            <person name="Kuo L.Y."/>
            <person name="Chen X."/>
            <person name="Nie B."/>
            <person name="Liao X."/>
            <person name="Peng D."/>
            <person name="Ji J."/>
            <person name="Jenkins J."/>
            <person name="Williams M."/>
            <person name="Shu S."/>
            <person name="Plott C."/>
            <person name="Barry K."/>
            <person name="Rajasekar S."/>
            <person name="Grimwood J."/>
            <person name="Han X."/>
            <person name="Sun S."/>
            <person name="Hou Z."/>
            <person name="He W."/>
            <person name="Dai G."/>
            <person name="Sun C."/>
            <person name="Schmutz J."/>
            <person name="Leebens-Mack J.H."/>
            <person name="Li F.W."/>
            <person name="Wang L."/>
        </authorList>
    </citation>
    <scope>NUCLEOTIDE SEQUENCE [LARGE SCALE GENOMIC DNA]</scope>
    <source>
        <strain evidence="2">cv. PW_Plant_1</strain>
    </source>
</reference>